<dbReference type="AlphaFoldDB" id="A0A0B4H9U7"/>
<evidence type="ECO:0000313" key="3">
    <source>
        <dbReference type="Proteomes" id="UP000031192"/>
    </source>
</evidence>
<proteinExistence type="predicted"/>
<dbReference type="Proteomes" id="UP000031192">
    <property type="component" value="Unassembled WGS sequence"/>
</dbReference>
<keyword evidence="3" id="KW-1185">Reference proteome</keyword>
<feature type="compositionally biased region" description="Polar residues" evidence="1">
    <location>
        <begin position="115"/>
        <end position="128"/>
    </location>
</feature>
<evidence type="ECO:0000256" key="1">
    <source>
        <dbReference type="SAM" id="MobiDB-lite"/>
    </source>
</evidence>
<sequence>MAPIPVYSSSPINAAKPTGVTPKTADANQGGQAQLEPSQTSGEQVFSPAQPGARPMLPKATGAPQPGGHVLATPTRTSSVGNNPPPPQPGAVPVPPGGGSGTGSNIPPPPRAGESLQNHQSPPVTTMPPQMGYQPPRAPLPVQARSSTASTVGPPPHSGPAGVSAPLQGNYPTAGVSLPAGGYQQDVNAAGYNSYQRAERAYEDEMFTEELAVGKGRQQGTEEPAASAGQLPGVMEMDKLNNAPFVYMHAGHFGKGKDKVGIYDTSFGGFDHTGGEDVVEDEADQTLAAS</sequence>
<dbReference type="EMBL" id="AZNH01000021">
    <property type="protein sequence ID" value="KID86541.1"/>
    <property type="molecule type" value="Genomic_DNA"/>
</dbReference>
<protein>
    <submittedName>
        <fullName evidence="2">Uncharacterized protein</fullName>
    </submittedName>
</protein>
<gene>
    <name evidence="2" type="ORF">MGU_06353</name>
</gene>
<feature type="region of interest" description="Disordered" evidence="1">
    <location>
        <begin position="1"/>
        <end position="168"/>
    </location>
</feature>
<feature type="compositionally biased region" description="Polar residues" evidence="1">
    <location>
        <begin position="26"/>
        <end position="44"/>
    </location>
</feature>
<organism evidence="2 3">
    <name type="scientific">Metarhizium guizhouense (strain ARSEF 977)</name>
    <dbReference type="NCBI Taxonomy" id="1276136"/>
    <lineage>
        <taxon>Eukaryota</taxon>
        <taxon>Fungi</taxon>
        <taxon>Dikarya</taxon>
        <taxon>Ascomycota</taxon>
        <taxon>Pezizomycotina</taxon>
        <taxon>Sordariomycetes</taxon>
        <taxon>Hypocreomycetidae</taxon>
        <taxon>Hypocreales</taxon>
        <taxon>Clavicipitaceae</taxon>
        <taxon>Metarhizium</taxon>
    </lineage>
</organism>
<accession>A0A0B4H9U7</accession>
<evidence type="ECO:0000313" key="2">
    <source>
        <dbReference type="EMBL" id="KID86541.1"/>
    </source>
</evidence>
<feature type="compositionally biased region" description="Pro residues" evidence="1">
    <location>
        <begin position="83"/>
        <end position="96"/>
    </location>
</feature>
<comment type="caution">
    <text evidence="2">The sequence shown here is derived from an EMBL/GenBank/DDBJ whole genome shotgun (WGS) entry which is preliminary data.</text>
</comment>
<reference evidence="2 3" key="1">
    <citation type="journal article" date="2014" name="Proc. Natl. Acad. Sci. U.S.A.">
        <title>Trajectory and genomic determinants of fungal-pathogen speciation and host adaptation.</title>
        <authorList>
            <person name="Hu X."/>
            <person name="Xiao G."/>
            <person name="Zheng P."/>
            <person name="Shang Y."/>
            <person name="Su Y."/>
            <person name="Zhang X."/>
            <person name="Liu X."/>
            <person name="Zhan S."/>
            <person name="St Leger R.J."/>
            <person name="Wang C."/>
        </authorList>
    </citation>
    <scope>NUCLEOTIDE SEQUENCE [LARGE SCALE GENOMIC DNA]</scope>
    <source>
        <strain evidence="2 3">ARSEF 977</strain>
    </source>
</reference>
<dbReference type="OrthoDB" id="5385910at2759"/>
<name>A0A0B4H9U7_METGA</name>
<dbReference type="HOGENOM" id="CLU_960038_0_0_1"/>